<evidence type="ECO:0000259" key="2">
    <source>
        <dbReference type="Pfam" id="PF14214"/>
    </source>
</evidence>
<dbReference type="PANTHER" id="PTHR45786:SF78">
    <property type="entry name" value="ATP-DEPENDENT DNA HELICASE"/>
    <property type="match status" value="1"/>
</dbReference>
<comment type="caution">
    <text evidence="3">The sequence shown here is derived from an EMBL/GenBank/DDBJ whole genome shotgun (WGS) entry which is preliminary data.</text>
</comment>
<evidence type="ECO:0000313" key="3">
    <source>
        <dbReference type="EMBL" id="GEU86416.1"/>
    </source>
</evidence>
<reference evidence="3" key="1">
    <citation type="journal article" date="2019" name="Sci. Rep.">
        <title>Draft genome of Tanacetum cinerariifolium, the natural source of mosquito coil.</title>
        <authorList>
            <person name="Yamashiro T."/>
            <person name="Shiraishi A."/>
            <person name="Satake H."/>
            <person name="Nakayama K."/>
        </authorList>
    </citation>
    <scope>NUCLEOTIDE SEQUENCE</scope>
</reference>
<accession>A0A6L2NJK3</accession>
<dbReference type="Pfam" id="PF14214">
    <property type="entry name" value="Helitron_like_N"/>
    <property type="match status" value="1"/>
</dbReference>
<feature type="signal peptide" evidence="1">
    <location>
        <begin position="1"/>
        <end position="23"/>
    </location>
</feature>
<dbReference type="InterPro" id="IPR025476">
    <property type="entry name" value="Helitron_helicase-like"/>
</dbReference>
<protein>
    <recommendedName>
        <fullName evidence="2">Helitron helicase-like domain-containing protein</fullName>
    </recommendedName>
</protein>
<name>A0A6L2NJK3_TANCI</name>
<dbReference type="EMBL" id="BKCJ010009318">
    <property type="protein sequence ID" value="GEU86416.1"/>
    <property type="molecule type" value="Genomic_DNA"/>
</dbReference>
<dbReference type="AlphaFoldDB" id="A0A6L2NJK3"/>
<sequence length="306" mass="35206">MLSLRKLIVLFLVFVSHDYEAIALPNTSLVFPVSKHTDIAHPVYSAQLVTAWETQAAHRKEKFLIDIDAPFSWHDCIVQWDMNPGSCPTDMLFVFCVSCDEYQCTEVRDSYFYRNNYCHQGIVDCVNAGEVQPTRVLPASFIGGPRDMRRRFLDAMTLVQDDGKPDIFLTMTCNPKWPEILKALNLGQEASDWPDVVARVFRAKLEDLKDQLFKRHVLGVVGAYVYVVEFQKRGLPHVHFLLIMTSEYKMSNPDHYDKMVCAEITKYPKMHEIVVKHMMHGPCGHLSPSSPCTEGEPKQCCWRYPR</sequence>
<gene>
    <name evidence="3" type="ORF">Tci_058394</name>
</gene>
<feature type="domain" description="Helitron helicase-like" evidence="2">
    <location>
        <begin position="130"/>
        <end position="242"/>
    </location>
</feature>
<organism evidence="3">
    <name type="scientific">Tanacetum cinerariifolium</name>
    <name type="common">Dalmatian daisy</name>
    <name type="synonym">Chrysanthemum cinerariifolium</name>
    <dbReference type="NCBI Taxonomy" id="118510"/>
    <lineage>
        <taxon>Eukaryota</taxon>
        <taxon>Viridiplantae</taxon>
        <taxon>Streptophyta</taxon>
        <taxon>Embryophyta</taxon>
        <taxon>Tracheophyta</taxon>
        <taxon>Spermatophyta</taxon>
        <taxon>Magnoliopsida</taxon>
        <taxon>eudicotyledons</taxon>
        <taxon>Gunneridae</taxon>
        <taxon>Pentapetalae</taxon>
        <taxon>asterids</taxon>
        <taxon>campanulids</taxon>
        <taxon>Asterales</taxon>
        <taxon>Asteraceae</taxon>
        <taxon>Asteroideae</taxon>
        <taxon>Anthemideae</taxon>
        <taxon>Anthemidinae</taxon>
        <taxon>Tanacetum</taxon>
    </lineage>
</organism>
<feature type="chain" id="PRO_5027072729" description="Helitron helicase-like domain-containing protein" evidence="1">
    <location>
        <begin position="24"/>
        <end position="306"/>
    </location>
</feature>
<evidence type="ECO:0000256" key="1">
    <source>
        <dbReference type="SAM" id="SignalP"/>
    </source>
</evidence>
<dbReference type="PANTHER" id="PTHR45786">
    <property type="entry name" value="DNA BINDING PROTEIN-LIKE"/>
    <property type="match status" value="1"/>
</dbReference>
<keyword evidence="1" id="KW-0732">Signal</keyword>
<proteinExistence type="predicted"/>